<protein>
    <submittedName>
        <fullName evidence="1">Uncharacterized protein</fullName>
    </submittedName>
</protein>
<accession>A0A0A9HC82</accession>
<dbReference type="AlphaFoldDB" id="A0A0A9HC82"/>
<reference evidence="1" key="2">
    <citation type="journal article" date="2015" name="Data Brief">
        <title>Shoot transcriptome of the giant reed, Arundo donax.</title>
        <authorList>
            <person name="Barrero R.A."/>
            <person name="Guerrero F.D."/>
            <person name="Moolhuijzen P."/>
            <person name="Goolsby J.A."/>
            <person name="Tidwell J."/>
            <person name="Bellgard S.E."/>
            <person name="Bellgard M.I."/>
        </authorList>
    </citation>
    <scope>NUCLEOTIDE SEQUENCE</scope>
    <source>
        <tissue evidence="1">Shoot tissue taken approximately 20 cm above the soil surface</tissue>
    </source>
</reference>
<reference evidence="1" key="1">
    <citation type="submission" date="2014-09" db="EMBL/GenBank/DDBJ databases">
        <authorList>
            <person name="Magalhaes I.L.F."/>
            <person name="Oliveira U."/>
            <person name="Santos F.R."/>
            <person name="Vidigal T.H.D.A."/>
            <person name="Brescovit A.D."/>
            <person name="Santos A.J."/>
        </authorList>
    </citation>
    <scope>NUCLEOTIDE SEQUENCE</scope>
    <source>
        <tissue evidence="1">Shoot tissue taken approximately 20 cm above the soil surface</tissue>
    </source>
</reference>
<dbReference type="EMBL" id="GBRH01163116">
    <property type="protein sequence ID" value="JAE34780.1"/>
    <property type="molecule type" value="Transcribed_RNA"/>
</dbReference>
<organism evidence="1">
    <name type="scientific">Arundo donax</name>
    <name type="common">Giant reed</name>
    <name type="synonym">Donax arundinaceus</name>
    <dbReference type="NCBI Taxonomy" id="35708"/>
    <lineage>
        <taxon>Eukaryota</taxon>
        <taxon>Viridiplantae</taxon>
        <taxon>Streptophyta</taxon>
        <taxon>Embryophyta</taxon>
        <taxon>Tracheophyta</taxon>
        <taxon>Spermatophyta</taxon>
        <taxon>Magnoliopsida</taxon>
        <taxon>Liliopsida</taxon>
        <taxon>Poales</taxon>
        <taxon>Poaceae</taxon>
        <taxon>PACMAD clade</taxon>
        <taxon>Arundinoideae</taxon>
        <taxon>Arundineae</taxon>
        <taxon>Arundo</taxon>
    </lineage>
</organism>
<proteinExistence type="predicted"/>
<name>A0A0A9HC82_ARUDO</name>
<sequence length="37" mass="4083">MADSQGGHAGLVQERRMGRAVVRAHEHEETLLRLSLA</sequence>
<evidence type="ECO:0000313" key="1">
    <source>
        <dbReference type="EMBL" id="JAE34780.1"/>
    </source>
</evidence>